<feature type="region of interest" description="Disordered" evidence="1">
    <location>
        <begin position="41"/>
        <end position="61"/>
    </location>
</feature>
<dbReference type="InterPro" id="IPR050407">
    <property type="entry name" value="Geranylgeranyl_reductase"/>
</dbReference>
<dbReference type="PANTHER" id="PTHR42685">
    <property type="entry name" value="GERANYLGERANYL DIPHOSPHATE REDUCTASE"/>
    <property type="match status" value="1"/>
</dbReference>
<dbReference type="GO" id="GO:0071949">
    <property type="term" value="F:FAD binding"/>
    <property type="evidence" value="ECO:0007669"/>
    <property type="project" value="InterPro"/>
</dbReference>
<dbReference type="Gene3D" id="3.50.50.60">
    <property type="entry name" value="FAD/NAD(P)-binding domain"/>
    <property type="match status" value="1"/>
</dbReference>
<dbReference type="Proteomes" id="UP001153069">
    <property type="component" value="Unassembled WGS sequence"/>
</dbReference>
<sequence>MMRSVGYSSYSPSLGLMATAATLLVVVRKVLLSKRDQADAVSIPRGTEDPNDTNSSSNDDDDYYDVIVVGAGPAGSTASYYLGHAGENLKILLLERKTFPRVKYCGDAWCHQALDILDDMEYHEDNKTKSVLQHLEDEQLCRPVQRGGFVSPRGYECINTEGASYGSVAKVKTYAMKRVIVDEIMARAAAQQPGVTLRENSNVIVSEVSFSSDTKCWQVPTTTNTNSKETKTKVYKGRVLVAADGATSYLARQLGLVATDADAVCSHRYVVGHTHNFTADGVMFFNRAVLPGYSALFKHSNDDVYLGTYILPGGKATSRCIAGFEQDLVNRHPYVQGALLGGSNSYESTQWRTDLSQGENGKLKVAPIRCGGEAQTYGDHLVVIGDAAGQTDPMTGEGIHTAMVAAKLAAQTIVEMFAAHNFSSTASQVYQQRWKNAFGDDFHLSAIGARLITKFPIVLDAACAYGQASGQAFLDEFGLIMTGVKPKSDFLQVKLAVPITFYLLREIVLQYILRQPPLVPQDIGTALVEKYCHSNNNKQSE</sequence>
<dbReference type="AlphaFoldDB" id="A0A9N8F1R5"/>
<dbReference type="PRINTS" id="PR00420">
    <property type="entry name" value="RNGMNOXGNASE"/>
</dbReference>
<evidence type="ECO:0000256" key="1">
    <source>
        <dbReference type="SAM" id="MobiDB-lite"/>
    </source>
</evidence>
<dbReference type="PANTHER" id="PTHR42685:SF22">
    <property type="entry name" value="CONDITIONED MEDIUM FACTOR RECEPTOR 1"/>
    <property type="match status" value="1"/>
</dbReference>
<evidence type="ECO:0000313" key="3">
    <source>
        <dbReference type="EMBL" id="CAB9530988.1"/>
    </source>
</evidence>
<feature type="domain" description="FAD-binding" evidence="2">
    <location>
        <begin position="64"/>
        <end position="260"/>
    </location>
</feature>
<dbReference type="InterPro" id="IPR036188">
    <property type="entry name" value="FAD/NAD-bd_sf"/>
</dbReference>
<accession>A0A9N8F1R5</accession>
<keyword evidence="3" id="KW-0675">Receptor</keyword>
<dbReference type="EMBL" id="CAICTM010003163">
    <property type="protein sequence ID" value="CAB9530988.1"/>
    <property type="molecule type" value="Genomic_DNA"/>
</dbReference>
<comment type="caution">
    <text evidence="3">The sequence shown here is derived from an EMBL/GenBank/DDBJ whole genome shotgun (WGS) entry which is preliminary data.</text>
</comment>
<gene>
    <name evidence="3" type="ORF">SEMRO_3165_G344660.1</name>
</gene>
<evidence type="ECO:0000313" key="4">
    <source>
        <dbReference type="Proteomes" id="UP001153069"/>
    </source>
</evidence>
<proteinExistence type="predicted"/>
<protein>
    <submittedName>
        <fullName evidence="3">Conditioned medium factor receptor 1</fullName>
    </submittedName>
</protein>
<name>A0A9N8F1R5_9STRA</name>
<reference evidence="3" key="1">
    <citation type="submission" date="2020-06" db="EMBL/GenBank/DDBJ databases">
        <authorList>
            <consortium name="Plant Systems Biology data submission"/>
        </authorList>
    </citation>
    <scope>NUCLEOTIDE SEQUENCE</scope>
    <source>
        <strain evidence="3">D6</strain>
    </source>
</reference>
<dbReference type="InterPro" id="IPR002938">
    <property type="entry name" value="FAD-bd"/>
</dbReference>
<dbReference type="SUPFAM" id="SSF51905">
    <property type="entry name" value="FAD/NAD(P)-binding domain"/>
    <property type="match status" value="1"/>
</dbReference>
<dbReference type="OrthoDB" id="424974at2759"/>
<organism evidence="3 4">
    <name type="scientific">Seminavis robusta</name>
    <dbReference type="NCBI Taxonomy" id="568900"/>
    <lineage>
        <taxon>Eukaryota</taxon>
        <taxon>Sar</taxon>
        <taxon>Stramenopiles</taxon>
        <taxon>Ochrophyta</taxon>
        <taxon>Bacillariophyta</taxon>
        <taxon>Bacillariophyceae</taxon>
        <taxon>Bacillariophycidae</taxon>
        <taxon>Naviculales</taxon>
        <taxon>Naviculaceae</taxon>
        <taxon>Seminavis</taxon>
    </lineage>
</organism>
<dbReference type="Pfam" id="PF01494">
    <property type="entry name" value="FAD_binding_3"/>
    <property type="match status" value="1"/>
</dbReference>
<evidence type="ECO:0000259" key="2">
    <source>
        <dbReference type="Pfam" id="PF01494"/>
    </source>
</evidence>
<keyword evidence="4" id="KW-1185">Reference proteome</keyword>